<gene>
    <name evidence="5" type="ORF">HZH66_002774</name>
</gene>
<dbReference type="Pfam" id="PF05648">
    <property type="entry name" value="PEX11"/>
    <property type="match status" value="1"/>
</dbReference>
<dbReference type="PANTHER" id="PTHR20990:SF1">
    <property type="entry name" value="PEROXISOMAL MEMBRANE PROTEIN 11C"/>
    <property type="match status" value="1"/>
</dbReference>
<keyword evidence="4" id="KW-0812">Transmembrane</keyword>
<feature type="transmembrane region" description="Helical" evidence="4">
    <location>
        <begin position="204"/>
        <end position="222"/>
    </location>
</feature>
<name>A0A834KLT5_VESVU</name>
<organism evidence="5 6">
    <name type="scientific">Vespula vulgaris</name>
    <name type="common">Yellow jacket</name>
    <name type="synonym">Wasp</name>
    <dbReference type="NCBI Taxonomy" id="7454"/>
    <lineage>
        <taxon>Eukaryota</taxon>
        <taxon>Metazoa</taxon>
        <taxon>Ecdysozoa</taxon>
        <taxon>Arthropoda</taxon>
        <taxon>Hexapoda</taxon>
        <taxon>Insecta</taxon>
        <taxon>Pterygota</taxon>
        <taxon>Neoptera</taxon>
        <taxon>Endopterygota</taxon>
        <taxon>Hymenoptera</taxon>
        <taxon>Apocrita</taxon>
        <taxon>Aculeata</taxon>
        <taxon>Vespoidea</taxon>
        <taxon>Vespidae</taxon>
        <taxon>Vespinae</taxon>
        <taxon>Vespula</taxon>
    </lineage>
</organism>
<keyword evidence="6" id="KW-1185">Reference proteome</keyword>
<keyword evidence="2" id="KW-0576">Peroxisome</keyword>
<dbReference type="Proteomes" id="UP000614350">
    <property type="component" value="Unassembled WGS sequence"/>
</dbReference>
<comment type="caution">
    <text evidence="5">The sequence shown here is derived from an EMBL/GenBank/DDBJ whole genome shotgun (WGS) entry which is preliminary data.</text>
</comment>
<comment type="subcellular location">
    <subcellularLocation>
        <location evidence="3">Peroxisome membrane</location>
    </subcellularLocation>
</comment>
<evidence type="ECO:0000313" key="6">
    <source>
        <dbReference type="Proteomes" id="UP000614350"/>
    </source>
</evidence>
<evidence type="ECO:0000313" key="5">
    <source>
        <dbReference type="EMBL" id="KAF7408237.1"/>
    </source>
</evidence>
<dbReference type="EMBL" id="JACSEA010000002">
    <property type="protein sequence ID" value="KAF7408237.1"/>
    <property type="molecule type" value="Genomic_DNA"/>
</dbReference>
<feature type="transmembrane region" description="Helical" evidence="4">
    <location>
        <begin position="174"/>
        <end position="192"/>
    </location>
</feature>
<dbReference type="InterPro" id="IPR026510">
    <property type="entry name" value="PEX11C_met"/>
</dbReference>
<evidence type="ECO:0000256" key="3">
    <source>
        <dbReference type="ARBA" id="ARBA00046271"/>
    </source>
</evidence>
<accession>A0A834KLT5</accession>
<keyword evidence="1 4" id="KW-0472">Membrane</keyword>
<evidence type="ECO:0008006" key="7">
    <source>
        <dbReference type="Google" id="ProtNLM"/>
    </source>
</evidence>
<evidence type="ECO:0000256" key="1">
    <source>
        <dbReference type="ARBA" id="ARBA00023136"/>
    </source>
</evidence>
<dbReference type="InterPro" id="IPR008733">
    <property type="entry name" value="PEX11"/>
</dbReference>
<evidence type="ECO:0000256" key="2">
    <source>
        <dbReference type="ARBA" id="ARBA00023140"/>
    </source>
</evidence>
<sequence>MDVEILSNYLDTYHGRDKILRTLSYIAKLTTVATTSKTTEAKLKIFSSKMSECRVILRLLDDLPIFYYARKYGWGKQESDWFIRSIELIQIAVDMIFSPIEHICWAGENQIVSLNSAKWDNITIWLWVVSLYLSLTKSLRKISQLKLSKLQGNEVCANSNETNKKIKHDIQEELITCLCLILDIIYAVSYLPSGVLWGGFLKTWHVGALGTISSCISLYRALHKKIMQKKKL</sequence>
<reference evidence="5" key="1">
    <citation type="journal article" date="2020" name="G3 (Bethesda)">
        <title>High-Quality Assemblies for Three Invasive Social Wasps from the &lt;i&gt;Vespula&lt;/i&gt; Genus.</title>
        <authorList>
            <person name="Harrop T.W.R."/>
            <person name="Guhlin J."/>
            <person name="McLaughlin G.M."/>
            <person name="Permina E."/>
            <person name="Stockwell P."/>
            <person name="Gilligan J."/>
            <person name="Le Lec M.F."/>
            <person name="Gruber M.A.M."/>
            <person name="Quinn O."/>
            <person name="Lovegrove M."/>
            <person name="Duncan E.J."/>
            <person name="Remnant E.J."/>
            <person name="Van Eeckhoven J."/>
            <person name="Graham B."/>
            <person name="Knapp R.A."/>
            <person name="Langford K.W."/>
            <person name="Kronenberg Z."/>
            <person name="Press M.O."/>
            <person name="Eacker S.M."/>
            <person name="Wilson-Rankin E.E."/>
            <person name="Purcell J."/>
            <person name="Lester P.J."/>
            <person name="Dearden P.K."/>
        </authorList>
    </citation>
    <scope>NUCLEOTIDE SEQUENCE</scope>
    <source>
        <strain evidence="5">Marl-1</strain>
    </source>
</reference>
<proteinExistence type="predicted"/>
<evidence type="ECO:0000256" key="4">
    <source>
        <dbReference type="SAM" id="Phobius"/>
    </source>
</evidence>
<protein>
    <recommendedName>
        <fullName evidence="7">Peroxisomal membrane protein 11C</fullName>
    </recommendedName>
</protein>
<dbReference type="PANTHER" id="PTHR20990">
    <property type="entry name" value="PEROXISOMAL BIOGENESIS FACTOR 11"/>
    <property type="match status" value="1"/>
</dbReference>
<dbReference type="GO" id="GO:0016559">
    <property type="term" value="P:peroxisome fission"/>
    <property type="evidence" value="ECO:0007669"/>
    <property type="project" value="InterPro"/>
</dbReference>
<dbReference type="GO" id="GO:0005778">
    <property type="term" value="C:peroxisomal membrane"/>
    <property type="evidence" value="ECO:0007669"/>
    <property type="project" value="UniProtKB-SubCell"/>
</dbReference>
<keyword evidence="4" id="KW-1133">Transmembrane helix</keyword>
<dbReference type="AlphaFoldDB" id="A0A834KLT5"/>